<evidence type="ECO:0000313" key="3">
    <source>
        <dbReference type="Proteomes" id="UP000249135"/>
    </source>
</evidence>
<evidence type="ECO:0000256" key="1">
    <source>
        <dbReference type="SAM" id="Phobius"/>
    </source>
</evidence>
<dbReference type="AlphaFoldDB" id="A0A2W5PKV6"/>
<keyword evidence="1" id="KW-1133">Transmembrane helix</keyword>
<sequence length="103" mass="10550">MLGLGWVAAAGVYATAPAGPAGSATYSVVGGQTFAVPGGATGWQAQQIERVGGQGTLLIARFDDWLGALWHGRRLALTLGVAAMLAFPACRFVAGLVDETDFK</sequence>
<feature type="transmembrane region" description="Helical" evidence="1">
    <location>
        <begin position="75"/>
        <end position="97"/>
    </location>
</feature>
<proteinExistence type="predicted"/>
<keyword evidence="1" id="KW-0472">Membrane</keyword>
<dbReference type="EMBL" id="QFPP01000457">
    <property type="protein sequence ID" value="PZQ66066.1"/>
    <property type="molecule type" value="Genomic_DNA"/>
</dbReference>
<comment type="caution">
    <text evidence="2">The sequence shown here is derived from an EMBL/GenBank/DDBJ whole genome shotgun (WGS) entry which is preliminary data.</text>
</comment>
<gene>
    <name evidence="2" type="ORF">DI563_24595</name>
</gene>
<organism evidence="2 3">
    <name type="scientific">Variovorax paradoxus</name>
    <dbReference type="NCBI Taxonomy" id="34073"/>
    <lineage>
        <taxon>Bacteria</taxon>
        <taxon>Pseudomonadati</taxon>
        <taxon>Pseudomonadota</taxon>
        <taxon>Betaproteobacteria</taxon>
        <taxon>Burkholderiales</taxon>
        <taxon>Comamonadaceae</taxon>
        <taxon>Variovorax</taxon>
    </lineage>
</organism>
<evidence type="ECO:0000313" key="2">
    <source>
        <dbReference type="EMBL" id="PZQ66066.1"/>
    </source>
</evidence>
<name>A0A2W5PKV6_VARPD</name>
<accession>A0A2W5PKV6</accession>
<dbReference type="Proteomes" id="UP000249135">
    <property type="component" value="Unassembled WGS sequence"/>
</dbReference>
<reference evidence="2 3" key="1">
    <citation type="submission" date="2017-08" db="EMBL/GenBank/DDBJ databases">
        <title>Infants hospitalized years apart are colonized by the same room-sourced microbial strains.</title>
        <authorList>
            <person name="Brooks B."/>
            <person name="Olm M.R."/>
            <person name="Firek B.A."/>
            <person name="Baker R."/>
            <person name="Thomas B.C."/>
            <person name="Morowitz M.J."/>
            <person name="Banfield J.F."/>
        </authorList>
    </citation>
    <scope>NUCLEOTIDE SEQUENCE [LARGE SCALE GENOMIC DNA]</scope>
    <source>
        <strain evidence="2">S2_005_003_R2_41</strain>
    </source>
</reference>
<protein>
    <submittedName>
        <fullName evidence="2">Uncharacterized protein</fullName>
    </submittedName>
</protein>
<keyword evidence="1" id="KW-0812">Transmembrane</keyword>